<dbReference type="RefSeq" id="WP_184610679.1">
    <property type="nucleotide sequence ID" value="NZ_BOOS01000029.1"/>
</dbReference>
<sequence>MPGNDGELSFAEKIKTLQFATGQGRPRRRETRDEDGRRRRVVTERTDSGAIAQVTNRSDARGDHQDLTIHAPLITGVGKAVNA</sequence>
<dbReference type="Proteomes" id="UP000588112">
    <property type="component" value="Unassembled WGS sequence"/>
</dbReference>
<name>A0A7W9DPL9_9ACTN</name>
<dbReference type="EMBL" id="JACHBR010000001">
    <property type="protein sequence ID" value="MBB5626617.1"/>
    <property type="molecule type" value="Genomic_DNA"/>
</dbReference>
<gene>
    <name evidence="2" type="ORF">BJ981_002316</name>
</gene>
<feature type="region of interest" description="Disordered" evidence="1">
    <location>
        <begin position="16"/>
        <end position="46"/>
    </location>
</feature>
<evidence type="ECO:0000313" key="2">
    <source>
        <dbReference type="EMBL" id="MBB5626617.1"/>
    </source>
</evidence>
<accession>A0A7W9DPL9</accession>
<feature type="compositionally biased region" description="Basic and acidic residues" evidence="1">
    <location>
        <begin position="30"/>
        <end position="46"/>
    </location>
</feature>
<comment type="caution">
    <text evidence="2">The sequence shown here is derived from an EMBL/GenBank/DDBJ whole genome shotgun (WGS) entry which is preliminary data.</text>
</comment>
<organism evidence="2 3">
    <name type="scientific">Sphaerisporangium krabiense</name>
    <dbReference type="NCBI Taxonomy" id="763782"/>
    <lineage>
        <taxon>Bacteria</taxon>
        <taxon>Bacillati</taxon>
        <taxon>Actinomycetota</taxon>
        <taxon>Actinomycetes</taxon>
        <taxon>Streptosporangiales</taxon>
        <taxon>Streptosporangiaceae</taxon>
        <taxon>Sphaerisporangium</taxon>
    </lineage>
</organism>
<reference evidence="2 3" key="1">
    <citation type="submission" date="2020-08" db="EMBL/GenBank/DDBJ databases">
        <title>Sequencing the genomes of 1000 actinobacteria strains.</title>
        <authorList>
            <person name="Klenk H.-P."/>
        </authorList>
    </citation>
    <scope>NUCLEOTIDE SEQUENCE [LARGE SCALE GENOMIC DNA]</scope>
    <source>
        <strain evidence="2 3">DSM 45790</strain>
    </source>
</reference>
<keyword evidence="3" id="KW-1185">Reference proteome</keyword>
<protein>
    <submittedName>
        <fullName evidence="2">Uncharacterized protein</fullName>
    </submittedName>
</protein>
<proteinExistence type="predicted"/>
<dbReference type="AlphaFoldDB" id="A0A7W9DPL9"/>
<evidence type="ECO:0000313" key="3">
    <source>
        <dbReference type="Proteomes" id="UP000588112"/>
    </source>
</evidence>
<evidence type="ECO:0000256" key="1">
    <source>
        <dbReference type="SAM" id="MobiDB-lite"/>
    </source>
</evidence>